<evidence type="ECO:0000259" key="3">
    <source>
        <dbReference type="PROSITE" id="PS51900"/>
    </source>
</evidence>
<dbReference type="Gene3D" id="1.10.150.130">
    <property type="match status" value="1"/>
</dbReference>
<proteinExistence type="predicted"/>
<evidence type="ECO:0000313" key="5">
    <source>
        <dbReference type="Proteomes" id="UP000017170"/>
    </source>
</evidence>
<protein>
    <recommendedName>
        <fullName evidence="3">Core-binding (CB) domain-containing protein</fullName>
    </recommendedName>
</protein>
<feature type="domain" description="Core-binding (CB)" evidence="3">
    <location>
        <begin position="500"/>
        <end position="587"/>
    </location>
</feature>
<evidence type="ECO:0000256" key="2">
    <source>
        <dbReference type="PROSITE-ProRule" id="PRU01248"/>
    </source>
</evidence>
<comment type="caution">
    <text evidence="4">The sequence shown here is derived from an EMBL/GenBank/DDBJ whole genome shotgun (WGS) entry which is preliminary data.</text>
</comment>
<name>U6SRD8_9BACI</name>
<keyword evidence="1 2" id="KW-0238">DNA-binding</keyword>
<organism evidence="4 5">
    <name type="scientific">Alkalihalophilus marmarensis DSM 21297</name>
    <dbReference type="NCBI Taxonomy" id="1188261"/>
    <lineage>
        <taxon>Bacteria</taxon>
        <taxon>Bacillati</taxon>
        <taxon>Bacillota</taxon>
        <taxon>Bacilli</taxon>
        <taxon>Bacillales</taxon>
        <taxon>Bacillaceae</taxon>
        <taxon>Alkalihalophilus</taxon>
    </lineage>
</organism>
<dbReference type="PATRIC" id="fig|1188261.3.peg.915"/>
<dbReference type="SUPFAM" id="SSF103642">
    <property type="entry name" value="Sec-C motif"/>
    <property type="match status" value="1"/>
</dbReference>
<dbReference type="GO" id="GO:0003677">
    <property type="term" value="F:DNA binding"/>
    <property type="evidence" value="ECO:0007669"/>
    <property type="project" value="UniProtKB-UniRule"/>
</dbReference>
<dbReference type="RefSeq" id="WP_022627248.1">
    <property type="nucleotide sequence ID" value="NZ_ATAE01000008.1"/>
</dbReference>
<keyword evidence="5" id="KW-1185">Reference proteome</keyword>
<dbReference type="Proteomes" id="UP000017170">
    <property type="component" value="Unassembled WGS sequence"/>
</dbReference>
<dbReference type="InterPro" id="IPR044068">
    <property type="entry name" value="CB"/>
</dbReference>
<sequence>MTIKRNDPCACGSGKKYKKCCMNKETVKVVAEQQREHYIAKRKQVIEKLRMYVKETFTVKERFMLEKEFDERSNHAVPKELKASFTELWLLFFNKSSKGRLITAFLEERKDFLTAEEYEMIQKWSTLTPRLVQAIDRKESKVTFKDRLNDDVYTMTLTDEGERSFAPWYGTFSLIEDLNQESIFYGVRMFEGPLNLEEAATYVKERTKQTKETVDTLLVNEFPEILSAFIKGQQSEDSNKMKIVKQFKTQWKVENETELITYLEKQPSIYLENWSEKEKMASFILDWYRYTDSEMSGDVLTTEVKSTLKIQDNIVEVEAFDSDSMNEVKNSLSGLTSVSFMNEGTKEWEIPYHAEMKNMLVQMNPELPKHFSLFAQNNIEAQLDKPYSTEEKRTIKELVRADEIEKVEGWLRQSEYNVYVAQKNKLGQVEVTADYNTLREELNLPMSPFVTGGSKRVTKHERIPTDLEQSEVTDGAEAKNEDKGLNETLEEKTIAPKTVVDLDLELETFKEEKTNGKSDATIRKYSNSVEIFAGLLNAMDVKTWSELTEEKWEALLYSQLKETYSTMSKTQSKDFVSVLRAFVKWQDKKEGTSVIEWVTPLLKEVESMYVKQPAAAR</sequence>
<dbReference type="Pfam" id="PF02810">
    <property type="entry name" value="SEC-C"/>
    <property type="match status" value="1"/>
</dbReference>
<dbReference type="EMBL" id="ATAE01000008">
    <property type="protein sequence ID" value="ERN54284.1"/>
    <property type="molecule type" value="Genomic_DNA"/>
</dbReference>
<reference evidence="4 5" key="1">
    <citation type="journal article" date="2013" name="Genome Announc.">
        <title>Genome Sequence of the Extreme Obligate Alkaliphile Bacillus marmarensis Strain DSM 21297.</title>
        <authorList>
            <person name="Wernick D.G."/>
            <person name="Choi K.Y."/>
            <person name="Tat C.A."/>
            <person name="Lafontaine Rivera J.G."/>
            <person name="Liao J.C."/>
        </authorList>
    </citation>
    <scope>NUCLEOTIDE SEQUENCE [LARGE SCALE GENOMIC DNA]</scope>
    <source>
        <strain evidence="4 5">DSM 21297</strain>
    </source>
</reference>
<dbReference type="InterPro" id="IPR004027">
    <property type="entry name" value="SEC_C_motif"/>
</dbReference>
<dbReference type="Gene3D" id="3.10.450.50">
    <property type="match status" value="1"/>
</dbReference>
<gene>
    <name evidence="4" type="ORF">A33I_07610</name>
</gene>
<evidence type="ECO:0000313" key="4">
    <source>
        <dbReference type="EMBL" id="ERN54284.1"/>
    </source>
</evidence>
<accession>U6SRD8</accession>
<dbReference type="PROSITE" id="PS51900">
    <property type="entry name" value="CB"/>
    <property type="match status" value="1"/>
</dbReference>
<dbReference type="InterPro" id="IPR010998">
    <property type="entry name" value="Integrase_recombinase_N"/>
</dbReference>
<evidence type="ECO:0000256" key="1">
    <source>
        <dbReference type="ARBA" id="ARBA00023125"/>
    </source>
</evidence>
<dbReference type="AlphaFoldDB" id="U6SRD8"/>